<evidence type="ECO:0000313" key="2">
    <source>
        <dbReference type="Proteomes" id="UP001367508"/>
    </source>
</evidence>
<dbReference type="EMBL" id="JAYMYQ010000010">
    <property type="protein sequence ID" value="KAK7308737.1"/>
    <property type="molecule type" value="Genomic_DNA"/>
</dbReference>
<keyword evidence="2" id="KW-1185">Reference proteome</keyword>
<proteinExistence type="predicted"/>
<comment type="caution">
    <text evidence="1">The sequence shown here is derived from an EMBL/GenBank/DDBJ whole genome shotgun (WGS) entry which is preliminary data.</text>
</comment>
<accession>A0AAN9K355</accession>
<sequence length="151" mass="17329">MLSFLYHQGIKHLRKHLRKSLLPPLRERTTHRCPHTTIVSYTHGLHKFEEAPVHVVRHKGTVVVIDQCTNLEDLILKRLRAIQENIEVIGSMALSLKSICLKELVNGQSFAEKIQVSDVGLGGIFNYLSLYTLHYEKHSRNLQQDGFEGNH</sequence>
<protein>
    <submittedName>
        <fullName evidence="1">Uncharacterized protein</fullName>
    </submittedName>
</protein>
<name>A0AAN9K355_CANGL</name>
<evidence type="ECO:0000313" key="1">
    <source>
        <dbReference type="EMBL" id="KAK7308737.1"/>
    </source>
</evidence>
<dbReference type="Proteomes" id="UP001367508">
    <property type="component" value="Unassembled WGS sequence"/>
</dbReference>
<organism evidence="1 2">
    <name type="scientific">Canavalia gladiata</name>
    <name type="common">Sword bean</name>
    <name type="synonym">Dolichos gladiatus</name>
    <dbReference type="NCBI Taxonomy" id="3824"/>
    <lineage>
        <taxon>Eukaryota</taxon>
        <taxon>Viridiplantae</taxon>
        <taxon>Streptophyta</taxon>
        <taxon>Embryophyta</taxon>
        <taxon>Tracheophyta</taxon>
        <taxon>Spermatophyta</taxon>
        <taxon>Magnoliopsida</taxon>
        <taxon>eudicotyledons</taxon>
        <taxon>Gunneridae</taxon>
        <taxon>Pentapetalae</taxon>
        <taxon>rosids</taxon>
        <taxon>fabids</taxon>
        <taxon>Fabales</taxon>
        <taxon>Fabaceae</taxon>
        <taxon>Papilionoideae</taxon>
        <taxon>50 kb inversion clade</taxon>
        <taxon>NPAAA clade</taxon>
        <taxon>indigoferoid/millettioid clade</taxon>
        <taxon>Phaseoleae</taxon>
        <taxon>Canavalia</taxon>
    </lineage>
</organism>
<reference evidence="1 2" key="1">
    <citation type="submission" date="2024-01" db="EMBL/GenBank/DDBJ databases">
        <title>The genomes of 5 underutilized Papilionoideae crops provide insights into root nodulation and disease resistanc.</title>
        <authorList>
            <person name="Jiang F."/>
        </authorList>
    </citation>
    <scope>NUCLEOTIDE SEQUENCE [LARGE SCALE GENOMIC DNA]</scope>
    <source>
        <strain evidence="1">LVBAO_FW01</strain>
        <tissue evidence="1">Leaves</tissue>
    </source>
</reference>
<dbReference type="AlphaFoldDB" id="A0AAN9K355"/>
<gene>
    <name evidence="1" type="ORF">VNO77_42363</name>
</gene>